<keyword evidence="2" id="KW-1185">Reference proteome</keyword>
<evidence type="ECO:0000313" key="2">
    <source>
        <dbReference type="Proteomes" id="UP000240971"/>
    </source>
</evidence>
<name>A0A2P8H8S6_CHINA</name>
<reference evidence="1 2" key="1">
    <citation type="submission" date="2018-03" db="EMBL/GenBank/DDBJ databases">
        <title>Genomic Encyclopedia of Archaeal and Bacterial Type Strains, Phase II (KMG-II): from individual species to whole genera.</title>
        <authorList>
            <person name="Goeker M."/>
        </authorList>
    </citation>
    <scope>NUCLEOTIDE SEQUENCE [LARGE SCALE GENOMIC DNA]</scope>
    <source>
        <strain evidence="1 2">DSM 24859</strain>
    </source>
</reference>
<dbReference type="AlphaFoldDB" id="A0A2P8H8S6"/>
<evidence type="ECO:0000313" key="1">
    <source>
        <dbReference type="EMBL" id="PSL42635.1"/>
    </source>
</evidence>
<protein>
    <submittedName>
        <fullName evidence="1">Uncharacterized protein</fullName>
    </submittedName>
</protein>
<organism evidence="1 2">
    <name type="scientific">Chitinophaga niastensis</name>
    <dbReference type="NCBI Taxonomy" id="536980"/>
    <lineage>
        <taxon>Bacteria</taxon>
        <taxon>Pseudomonadati</taxon>
        <taxon>Bacteroidota</taxon>
        <taxon>Chitinophagia</taxon>
        <taxon>Chitinophagales</taxon>
        <taxon>Chitinophagaceae</taxon>
        <taxon>Chitinophaga</taxon>
    </lineage>
</organism>
<sequence>MEQEQTPDFERAELELLKIALKRTYKERFLVMTKLMKRTHMLKNASITHKALPAQKK</sequence>
<dbReference type="OrthoDB" id="680773at2"/>
<dbReference type="RefSeq" id="WP_158267175.1">
    <property type="nucleotide sequence ID" value="NZ_PYAW01000011.1"/>
</dbReference>
<accession>A0A2P8H8S6</accession>
<proteinExistence type="predicted"/>
<dbReference type="EMBL" id="PYAW01000011">
    <property type="protein sequence ID" value="PSL42635.1"/>
    <property type="molecule type" value="Genomic_DNA"/>
</dbReference>
<gene>
    <name evidence="1" type="ORF">CLV51_11120</name>
</gene>
<dbReference type="Proteomes" id="UP000240971">
    <property type="component" value="Unassembled WGS sequence"/>
</dbReference>
<comment type="caution">
    <text evidence="1">The sequence shown here is derived from an EMBL/GenBank/DDBJ whole genome shotgun (WGS) entry which is preliminary data.</text>
</comment>